<evidence type="ECO:0000313" key="2">
    <source>
        <dbReference type="Proteomes" id="UP000030745"/>
    </source>
</evidence>
<proteinExistence type="predicted"/>
<dbReference type="Proteomes" id="UP000030745">
    <property type="component" value="Unassembled WGS sequence"/>
</dbReference>
<dbReference type="AlphaFoldDB" id="A0A067BYL8"/>
<sequence>MKRSASTCIKRSISCVDLPALEVENELHPRKRISQLRHRSLSAADLARKARVDEWIAELYDTPQPQDELSTLLQGPTTTPFDLNAKGKDFDAGMQLELLNFWQHSWLHDATVDEAPRLC</sequence>
<dbReference type="RefSeq" id="XP_012209647.1">
    <property type="nucleotide sequence ID" value="XM_012354257.1"/>
</dbReference>
<evidence type="ECO:0000313" key="1">
    <source>
        <dbReference type="EMBL" id="KDO19647.1"/>
    </source>
</evidence>
<dbReference type="OrthoDB" id="62575at2759"/>
<dbReference type="OMA" id="NAGMQLE"/>
<organism evidence="1 2">
    <name type="scientific">Saprolegnia parasitica (strain CBS 223.65)</name>
    <dbReference type="NCBI Taxonomy" id="695850"/>
    <lineage>
        <taxon>Eukaryota</taxon>
        <taxon>Sar</taxon>
        <taxon>Stramenopiles</taxon>
        <taxon>Oomycota</taxon>
        <taxon>Saprolegniomycetes</taxon>
        <taxon>Saprolegniales</taxon>
        <taxon>Saprolegniaceae</taxon>
        <taxon>Saprolegnia</taxon>
    </lineage>
</organism>
<dbReference type="VEuPathDB" id="FungiDB:SPRG_14547"/>
<keyword evidence="2" id="KW-1185">Reference proteome</keyword>
<accession>A0A067BYL8</accession>
<name>A0A067BYL8_SAPPC</name>
<dbReference type="KEGG" id="spar:SPRG_14547"/>
<dbReference type="EMBL" id="KK583340">
    <property type="protein sequence ID" value="KDO19647.1"/>
    <property type="molecule type" value="Genomic_DNA"/>
</dbReference>
<reference evidence="1 2" key="1">
    <citation type="journal article" date="2013" name="PLoS Genet.">
        <title>Distinctive expansion of potential virulence genes in the genome of the oomycete fish pathogen Saprolegnia parasitica.</title>
        <authorList>
            <person name="Jiang R.H."/>
            <person name="de Bruijn I."/>
            <person name="Haas B.J."/>
            <person name="Belmonte R."/>
            <person name="Lobach L."/>
            <person name="Christie J."/>
            <person name="van den Ackerveken G."/>
            <person name="Bottin A."/>
            <person name="Bulone V."/>
            <person name="Diaz-Moreno S.M."/>
            <person name="Dumas B."/>
            <person name="Fan L."/>
            <person name="Gaulin E."/>
            <person name="Govers F."/>
            <person name="Grenville-Briggs L.J."/>
            <person name="Horner N.R."/>
            <person name="Levin J.Z."/>
            <person name="Mammella M."/>
            <person name="Meijer H.J."/>
            <person name="Morris P."/>
            <person name="Nusbaum C."/>
            <person name="Oome S."/>
            <person name="Phillips A.J."/>
            <person name="van Rooyen D."/>
            <person name="Rzeszutek E."/>
            <person name="Saraiva M."/>
            <person name="Secombes C.J."/>
            <person name="Seidl M.F."/>
            <person name="Snel B."/>
            <person name="Stassen J.H."/>
            <person name="Sykes S."/>
            <person name="Tripathy S."/>
            <person name="van den Berg H."/>
            <person name="Vega-Arreguin J.C."/>
            <person name="Wawra S."/>
            <person name="Young S.K."/>
            <person name="Zeng Q."/>
            <person name="Dieguez-Uribeondo J."/>
            <person name="Russ C."/>
            <person name="Tyler B.M."/>
            <person name="van West P."/>
        </authorList>
    </citation>
    <scope>NUCLEOTIDE SEQUENCE [LARGE SCALE GENOMIC DNA]</scope>
    <source>
        <strain evidence="1 2">CBS 223.65</strain>
    </source>
</reference>
<dbReference type="GeneID" id="24136345"/>
<protein>
    <submittedName>
        <fullName evidence="1">Uncharacterized protein</fullName>
    </submittedName>
</protein>
<gene>
    <name evidence="1" type="ORF">SPRG_14547</name>
</gene>